<dbReference type="Pfam" id="PF03547">
    <property type="entry name" value="Mem_trans"/>
    <property type="match status" value="1"/>
</dbReference>
<keyword evidence="5 8" id="KW-0812">Transmembrane</keyword>
<keyword evidence="6 8" id="KW-1133">Transmembrane helix</keyword>
<feature type="transmembrane region" description="Helical" evidence="8">
    <location>
        <begin position="201"/>
        <end position="225"/>
    </location>
</feature>
<dbReference type="Proteomes" id="UP001236806">
    <property type="component" value="Unassembled WGS sequence"/>
</dbReference>
<evidence type="ECO:0000256" key="3">
    <source>
        <dbReference type="ARBA" id="ARBA00022448"/>
    </source>
</evidence>
<name>A0ABU0PL57_9MICC</name>
<evidence type="ECO:0000256" key="2">
    <source>
        <dbReference type="ARBA" id="ARBA00010145"/>
    </source>
</evidence>
<evidence type="ECO:0000256" key="5">
    <source>
        <dbReference type="ARBA" id="ARBA00022692"/>
    </source>
</evidence>
<feature type="transmembrane region" description="Helical" evidence="8">
    <location>
        <begin position="237"/>
        <end position="261"/>
    </location>
</feature>
<comment type="caution">
    <text evidence="9">The sequence shown here is derived from an EMBL/GenBank/DDBJ whole genome shotgun (WGS) entry which is preliminary data.</text>
</comment>
<reference evidence="9 10" key="1">
    <citation type="submission" date="2023-07" db="EMBL/GenBank/DDBJ databases">
        <title>Comparative genomics of wheat-associated soil bacteria to identify genetic determinants of phenazine resistance.</title>
        <authorList>
            <person name="Mouncey N."/>
        </authorList>
    </citation>
    <scope>NUCLEOTIDE SEQUENCE [LARGE SCALE GENOMIC DNA]</scope>
    <source>
        <strain evidence="9 10">W1I3</strain>
    </source>
</reference>
<keyword evidence="7 8" id="KW-0472">Membrane</keyword>
<dbReference type="EMBL" id="JAUSXB010000001">
    <property type="protein sequence ID" value="MDQ0674710.1"/>
    <property type="molecule type" value="Genomic_DNA"/>
</dbReference>
<comment type="similarity">
    <text evidence="2">Belongs to the auxin efflux carrier (TC 2.A.69) family.</text>
</comment>
<feature type="transmembrane region" description="Helical" evidence="8">
    <location>
        <begin position="66"/>
        <end position="87"/>
    </location>
</feature>
<feature type="transmembrane region" description="Helical" evidence="8">
    <location>
        <begin position="267"/>
        <end position="287"/>
    </location>
</feature>
<keyword evidence="10" id="KW-1185">Reference proteome</keyword>
<keyword evidence="4" id="KW-1003">Cell membrane</keyword>
<feature type="transmembrane region" description="Helical" evidence="8">
    <location>
        <begin position="99"/>
        <end position="120"/>
    </location>
</feature>
<organism evidence="9 10">
    <name type="scientific">Pseudarthrobacter siccitolerans</name>
    <dbReference type="NCBI Taxonomy" id="861266"/>
    <lineage>
        <taxon>Bacteria</taxon>
        <taxon>Bacillati</taxon>
        <taxon>Actinomycetota</taxon>
        <taxon>Actinomycetes</taxon>
        <taxon>Micrococcales</taxon>
        <taxon>Micrococcaceae</taxon>
        <taxon>Pseudarthrobacter</taxon>
    </lineage>
</organism>
<protein>
    <submittedName>
        <fullName evidence="9">Malonate transporter</fullName>
    </submittedName>
</protein>
<feature type="transmembrane region" description="Helical" evidence="8">
    <location>
        <begin position="6"/>
        <end position="23"/>
    </location>
</feature>
<evidence type="ECO:0000256" key="4">
    <source>
        <dbReference type="ARBA" id="ARBA00022475"/>
    </source>
</evidence>
<evidence type="ECO:0000256" key="1">
    <source>
        <dbReference type="ARBA" id="ARBA00004651"/>
    </source>
</evidence>
<sequence>MLVEVFLKVLPLFLGILVGYLASYWPRFQENAEPAISAFVFYIALPALLFVVAAKADLGEGIPPAFPALIVAVTVGVSLVSFVPLWIISKRDLPNSIAATLSATYGNVSYLGIPVVLGILGTAGGLPAVIGQLVHNLIFLLGYPVLHELLFSQRADRAGRWKAITHTVYKAMVCSPLIWAIVLGIAVSTTKISVFAPLMEFTSMLAGAAAPGALFAIGLSLRGAVRVFRGGKLRLTPVWAAGVAKLILMPAATAAAALIFAPDIPHPWLITLIIMAGMPTSATAYVLSQTSGGDGRTVAAIILVTNFFGIVTLPIAAQLFT</sequence>
<keyword evidence="3" id="KW-0813">Transport</keyword>
<dbReference type="PANTHER" id="PTHR36838">
    <property type="entry name" value="AUXIN EFFLUX CARRIER FAMILY PROTEIN"/>
    <property type="match status" value="1"/>
</dbReference>
<accession>A0ABU0PL57</accession>
<proteinExistence type="inferred from homology"/>
<dbReference type="Gene3D" id="1.20.1530.20">
    <property type="match status" value="2"/>
</dbReference>
<evidence type="ECO:0000256" key="6">
    <source>
        <dbReference type="ARBA" id="ARBA00022989"/>
    </source>
</evidence>
<feature type="transmembrane region" description="Helical" evidence="8">
    <location>
        <begin position="35"/>
        <end position="54"/>
    </location>
</feature>
<feature type="transmembrane region" description="Helical" evidence="8">
    <location>
        <begin position="167"/>
        <end position="189"/>
    </location>
</feature>
<evidence type="ECO:0000313" key="10">
    <source>
        <dbReference type="Proteomes" id="UP001236806"/>
    </source>
</evidence>
<evidence type="ECO:0000256" key="8">
    <source>
        <dbReference type="SAM" id="Phobius"/>
    </source>
</evidence>
<comment type="subcellular location">
    <subcellularLocation>
        <location evidence="1">Cell membrane</location>
        <topology evidence="1">Multi-pass membrane protein</topology>
    </subcellularLocation>
</comment>
<gene>
    <name evidence="9" type="ORF">QFZ36_002271</name>
</gene>
<evidence type="ECO:0000256" key="7">
    <source>
        <dbReference type="ARBA" id="ARBA00023136"/>
    </source>
</evidence>
<feature type="transmembrane region" description="Helical" evidence="8">
    <location>
        <begin position="299"/>
        <end position="320"/>
    </location>
</feature>
<dbReference type="RefSeq" id="WP_306636495.1">
    <property type="nucleotide sequence ID" value="NZ_JAUSXB010000001.1"/>
</dbReference>
<dbReference type="InterPro" id="IPR038770">
    <property type="entry name" value="Na+/solute_symporter_sf"/>
</dbReference>
<dbReference type="InterPro" id="IPR004776">
    <property type="entry name" value="Mem_transp_PIN-like"/>
</dbReference>
<dbReference type="PANTHER" id="PTHR36838:SF3">
    <property type="entry name" value="TRANSPORTER AUXIN EFFLUX CARRIER EC FAMILY"/>
    <property type="match status" value="1"/>
</dbReference>
<evidence type="ECO:0000313" key="9">
    <source>
        <dbReference type="EMBL" id="MDQ0674710.1"/>
    </source>
</evidence>